<dbReference type="Pfam" id="PF07722">
    <property type="entry name" value="Peptidase_C26"/>
    <property type="match status" value="1"/>
</dbReference>
<dbReference type="RefSeq" id="WP_329256955.1">
    <property type="nucleotide sequence ID" value="NZ_CP109011.1"/>
</dbReference>
<dbReference type="Gene3D" id="3.40.50.880">
    <property type="match status" value="1"/>
</dbReference>
<accession>A0ABZ1WMR6</accession>
<protein>
    <submittedName>
        <fullName evidence="1">Gamma-glutamyl-gamma-aminobutyrate hydrolase family protein</fullName>
    </submittedName>
</protein>
<name>A0ABZ1WMR6_9ACTN</name>
<evidence type="ECO:0000313" key="1">
    <source>
        <dbReference type="EMBL" id="WUT40851.1"/>
    </source>
</evidence>
<dbReference type="InterPro" id="IPR044668">
    <property type="entry name" value="PuuD-like"/>
</dbReference>
<gene>
    <name evidence="1" type="ORF">OG929_00555</name>
</gene>
<dbReference type="PROSITE" id="PS51273">
    <property type="entry name" value="GATASE_TYPE_1"/>
    <property type="match status" value="1"/>
</dbReference>
<dbReference type="CDD" id="cd01745">
    <property type="entry name" value="GATase1_2"/>
    <property type="match status" value="1"/>
</dbReference>
<sequence length="253" mass="26916">MSDTAHPPLIAVTAGRDLPRRPSVVRLSENSVRALTASGALPVVIVPGVDTAAVRHIMERVDGLLLPGGIGAPDPNPRHFGEEPRPETVIDDDLDALEIAAIDHAVRLGMPVLGICRGCQILNVALGGGLIQHLEPGDVSHLPALPLDSEAHELRLEAGSRLAGLSGARLLRVNSLHHQAIAWPAPALKVVGTSEDGVTEAVESADPDRWIIGVQYHPEELTSRPAHRRLFEDFVSSSARYAAARSQERTVSA</sequence>
<keyword evidence="2" id="KW-1185">Reference proteome</keyword>
<reference evidence="1" key="1">
    <citation type="submission" date="2022-10" db="EMBL/GenBank/DDBJ databases">
        <title>The complete genomes of actinobacterial strains from the NBC collection.</title>
        <authorList>
            <person name="Joergensen T.S."/>
            <person name="Alvarez Arevalo M."/>
            <person name="Sterndorff E.B."/>
            <person name="Faurdal D."/>
            <person name="Vuksanovic O."/>
            <person name="Mourched A.-S."/>
            <person name="Charusanti P."/>
            <person name="Shaw S."/>
            <person name="Blin K."/>
            <person name="Weber T."/>
        </authorList>
    </citation>
    <scope>NUCLEOTIDE SEQUENCE</scope>
    <source>
        <strain evidence="1">NBC_00686</strain>
    </source>
</reference>
<organism evidence="1 2">
    <name type="scientific">Streptomyces pseudovenezuelae</name>
    <dbReference type="NCBI Taxonomy" id="67350"/>
    <lineage>
        <taxon>Bacteria</taxon>
        <taxon>Bacillati</taxon>
        <taxon>Actinomycetota</taxon>
        <taxon>Actinomycetes</taxon>
        <taxon>Kitasatosporales</taxon>
        <taxon>Streptomycetaceae</taxon>
        <taxon>Streptomyces</taxon>
        <taxon>Streptomyces aurantiacus group</taxon>
    </lineage>
</organism>
<dbReference type="PANTHER" id="PTHR43235:SF1">
    <property type="entry name" value="GLUTAMINE AMIDOTRANSFERASE PB2B2.05-RELATED"/>
    <property type="match status" value="1"/>
</dbReference>
<proteinExistence type="predicted"/>
<dbReference type="SUPFAM" id="SSF52317">
    <property type="entry name" value="Class I glutamine amidotransferase-like"/>
    <property type="match status" value="1"/>
</dbReference>
<dbReference type="InterPro" id="IPR029062">
    <property type="entry name" value="Class_I_gatase-like"/>
</dbReference>
<dbReference type="Proteomes" id="UP001432168">
    <property type="component" value="Chromosome"/>
</dbReference>
<evidence type="ECO:0000313" key="2">
    <source>
        <dbReference type="Proteomes" id="UP001432168"/>
    </source>
</evidence>
<dbReference type="EMBL" id="CP109011">
    <property type="protein sequence ID" value="WUT40851.1"/>
    <property type="molecule type" value="Genomic_DNA"/>
</dbReference>
<dbReference type="GO" id="GO:0016787">
    <property type="term" value="F:hydrolase activity"/>
    <property type="evidence" value="ECO:0007669"/>
    <property type="project" value="UniProtKB-KW"/>
</dbReference>
<keyword evidence="1" id="KW-0378">Hydrolase</keyword>
<dbReference type="InterPro" id="IPR011697">
    <property type="entry name" value="Peptidase_C26"/>
</dbReference>
<dbReference type="PANTHER" id="PTHR43235">
    <property type="entry name" value="GLUTAMINE AMIDOTRANSFERASE PB2B2.05-RELATED"/>
    <property type="match status" value="1"/>
</dbReference>